<dbReference type="EMBL" id="CP002582">
    <property type="protein sequence ID" value="ADZ82708.1"/>
    <property type="molecule type" value="Genomic_DNA"/>
</dbReference>
<gene>
    <name evidence="1" type="ordered locus">Clole_0976</name>
</gene>
<dbReference type="Proteomes" id="UP000008467">
    <property type="component" value="Chromosome"/>
</dbReference>
<proteinExistence type="predicted"/>
<evidence type="ECO:0000313" key="2">
    <source>
        <dbReference type="Proteomes" id="UP000008467"/>
    </source>
</evidence>
<reference evidence="1 2" key="1">
    <citation type="journal article" date="2011" name="J. Bacteriol.">
        <title>Complete genome sequence of the cellulose-degrading bacterium Cellulosilyticum lentocellum.</title>
        <authorList>
            <consortium name="US DOE Joint Genome Institute"/>
            <person name="Miller D.A."/>
            <person name="Suen G."/>
            <person name="Bruce D."/>
            <person name="Copeland A."/>
            <person name="Cheng J.F."/>
            <person name="Detter C."/>
            <person name="Goodwin L.A."/>
            <person name="Han C.S."/>
            <person name="Hauser L.J."/>
            <person name="Land M.L."/>
            <person name="Lapidus A."/>
            <person name="Lucas S."/>
            <person name="Meincke L."/>
            <person name="Pitluck S."/>
            <person name="Tapia R."/>
            <person name="Teshima H."/>
            <person name="Woyke T."/>
            <person name="Fox B.G."/>
            <person name="Angert E.R."/>
            <person name="Currie C.R."/>
        </authorList>
    </citation>
    <scope>NUCLEOTIDE SEQUENCE [LARGE SCALE GENOMIC DNA]</scope>
    <source>
        <strain evidence="2">ATCC 49066 / DSM 5427 / NCIMB 11756 / RHM5</strain>
    </source>
</reference>
<dbReference type="HOGENOM" id="CLU_1966612_0_0_9"/>
<evidence type="ECO:0000313" key="1">
    <source>
        <dbReference type="EMBL" id="ADZ82708.1"/>
    </source>
</evidence>
<keyword evidence="2" id="KW-1185">Reference proteome</keyword>
<accession>F2JR99</accession>
<organism evidence="1 2">
    <name type="scientific">Cellulosilyticum lentocellum (strain ATCC 49066 / DSM 5427 / NCIMB 11756 / RHM5)</name>
    <name type="common">Clostridium lentocellum</name>
    <dbReference type="NCBI Taxonomy" id="642492"/>
    <lineage>
        <taxon>Bacteria</taxon>
        <taxon>Bacillati</taxon>
        <taxon>Bacillota</taxon>
        <taxon>Clostridia</taxon>
        <taxon>Lachnospirales</taxon>
        <taxon>Cellulosilyticaceae</taxon>
        <taxon>Cellulosilyticum</taxon>
    </lineage>
</organism>
<sequence>MVLIELITILKNDTILKTLLKATVTNTKIMPMPLLTDGIGYNFIPLTNDGIKEQSQFELTIINTDLLRCYEIKEQVDKLLITIGDTPLTNNILEVSQNGGGSYYDDDLKFYKLKANYTILSRRKLNG</sequence>
<dbReference type="STRING" id="642492.Clole_0976"/>
<dbReference type="RefSeq" id="WP_013656008.1">
    <property type="nucleotide sequence ID" value="NC_015275.1"/>
</dbReference>
<name>F2JR99_CELLD</name>
<dbReference type="AlphaFoldDB" id="F2JR99"/>
<protein>
    <submittedName>
        <fullName evidence="1">Uncharacterized protein</fullName>
    </submittedName>
</protein>
<dbReference type="KEGG" id="cle:Clole_0976"/>